<dbReference type="GO" id="GO:0005765">
    <property type="term" value="C:lysosomal membrane"/>
    <property type="evidence" value="ECO:0007669"/>
    <property type="project" value="UniProtKB-SubCell"/>
</dbReference>
<protein>
    <submittedName>
        <fullName evidence="10">GH19768</fullName>
    </submittedName>
</protein>
<dbReference type="OMA" id="TFITCPH"/>
<gene>
    <name evidence="10" type="primary">Dgri\GH19768</name>
    <name evidence="10" type="ORF">Dgri_GH19768</name>
</gene>
<evidence type="ECO:0000256" key="8">
    <source>
        <dbReference type="SAM" id="MobiDB-lite"/>
    </source>
</evidence>
<dbReference type="PANTHER" id="PTHR23292">
    <property type="entry name" value="LIPOPOLYSACCHARIDE-INDUCED TUMOR NECROSIS FACTOR-ALPHA FACTOR"/>
    <property type="match status" value="1"/>
</dbReference>
<proteinExistence type="inferred from homology"/>
<accession>B4J439</accession>
<dbReference type="GO" id="GO:0031902">
    <property type="term" value="C:late endosome membrane"/>
    <property type="evidence" value="ECO:0007669"/>
    <property type="project" value="UniProtKB-SubCell"/>
</dbReference>
<comment type="similarity">
    <text evidence="4">Belongs to the CDIP1/LITAF family.</text>
</comment>
<evidence type="ECO:0000256" key="5">
    <source>
        <dbReference type="ARBA" id="ARBA00022723"/>
    </source>
</evidence>
<dbReference type="eggNOG" id="ENOG502S710">
    <property type="taxonomic scope" value="Eukaryota"/>
</dbReference>
<dbReference type="HOGENOM" id="CLU_095549_4_0_1"/>
<dbReference type="PROSITE" id="PS51837">
    <property type="entry name" value="LITAF"/>
    <property type="match status" value="1"/>
</dbReference>
<organism evidence="11">
    <name type="scientific">Drosophila grimshawi</name>
    <name type="common">Hawaiian fruit fly</name>
    <name type="synonym">Idiomyia grimshawi</name>
    <dbReference type="NCBI Taxonomy" id="7222"/>
    <lineage>
        <taxon>Eukaryota</taxon>
        <taxon>Metazoa</taxon>
        <taxon>Ecdysozoa</taxon>
        <taxon>Arthropoda</taxon>
        <taxon>Hexapoda</taxon>
        <taxon>Insecta</taxon>
        <taxon>Pterygota</taxon>
        <taxon>Neoptera</taxon>
        <taxon>Endopterygota</taxon>
        <taxon>Diptera</taxon>
        <taxon>Brachycera</taxon>
        <taxon>Muscomorpha</taxon>
        <taxon>Ephydroidea</taxon>
        <taxon>Drosophilidae</taxon>
        <taxon>Drosophila</taxon>
        <taxon>Hawaiian Drosophila</taxon>
    </lineage>
</organism>
<dbReference type="GO" id="GO:0008270">
    <property type="term" value="F:zinc ion binding"/>
    <property type="evidence" value="ECO:0007669"/>
    <property type="project" value="TreeGrafter"/>
</dbReference>
<dbReference type="InterPro" id="IPR006629">
    <property type="entry name" value="LITAF"/>
</dbReference>
<dbReference type="OrthoDB" id="5599753at2759"/>
<evidence type="ECO:0000313" key="11">
    <source>
        <dbReference type="Proteomes" id="UP000001070"/>
    </source>
</evidence>
<dbReference type="AlphaFoldDB" id="B4J439"/>
<evidence type="ECO:0000256" key="2">
    <source>
        <dbReference type="ARBA" id="ARBA00004481"/>
    </source>
</evidence>
<dbReference type="Proteomes" id="UP000001070">
    <property type="component" value="Unassembled WGS sequence"/>
</dbReference>
<evidence type="ECO:0000256" key="1">
    <source>
        <dbReference type="ARBA" id="ARBA00004414"/>
    </source>
</evidence>
<evidence type="ECO:0000256" key="3">
    <source>
        <dbReference type="ARBA" id="ARBA00004630"/>
    </source>
</evidence>
<evidence type="ECO:0000256" key="4">
    <source>
        <dbReference type="ARBA" id="ARBA00005975"/>
    </source>
</evidence>
<dbReference type="PANTHER" id="PTHR23292:SF14">
    <property type="entry name" value="FI16615P1-RELATED"/>
    <property type="match status" value="1"/>
</dbReference>
<dbReference type="KEGG" id="dgr:6559753"/>
<dbReference type="SMART" id="SM00714">
    <property type="entry name" value="LITAF"/>
    <property type="match status" value="1"/>
</dbReference>
<reference evidence="10 11" key="1">
    <citation type="journal article" date="2007" name="Nature">
        <title>Evolution of genes and genomes on the Drosophila phylogeny.</title>
        <authorList>
            <consortium name="Drosophila 12 Genomes Consortium"/>
            <person name="Clark A.G."/>
            <person name="Eisen M.B."/>
            <person name="Smith D.R."/>
            <person name="Bergman C.M."/>
            <person name="Oliver B."/>
            <person name="Markow T.A."/>
            <person name="Kaufman T.C."/>
            <person name="Kellis M."/>
            <person name="Gelbart W."/>
            <person name="Iyer V.N."/>
            <person name="Pollard D.A."/>
            <person name="Sackton T.B."/>
            <person name="Larracuente A.M."/>
            <person name="Singh N.D."/>
            <person name="Abad J.P."/>
            <person name="Abt D.N."/>
            <person name="Adryan B."/>
            <person name="Aguade M."/>
            <person name="Akashi H."/>
            <person name="Anderson W.W."/>
            <person name="Aquadro C.F."/>
            <person name="Ardell D.H."/>
            <person name="Arguello R."/>
            <person name="Artieri C.G."/>
            <person name="Barbash D.A."/>
            <person name="Barker D."/>
            <person name="Barsanti P."/>
            <person name="Batterham P."/>
            <person name="Batzoglou S."/>
            <person name="Begun D."/>
            <person name="Bhutkar A."/>
            <person name="Blanco E."/>
            <person name="Bosak S.A."/>
            <person name="Bradley R.K."/>
            <person name="Brand A.D."/>
            <person name="Brent M.R."/>
            <person name="Brooks A.N."/>
            <person name="Brown R.H."/>
            <person name="Butlin R.K."/>
            <person name="Caggese C."/>
            <person name="Calvi B.R."/>
            <person name="Bernardo de Carvalho A."/>
            <person name="Caspi A."/>
            <person name="Castrezana S."/>
            <person name="Celniker S.E."/>
            <person name="Chang J.L."/>
            <person name="Chapple C."/>
            <person name="Chatterji S."/>
            <person name="Chinwalla A."/>
            <person name="Civetta A."/>
            <person name="Clifton S.W."/>
            <person name="Comeron J.M."/>
            <person name="Costello J.C."/>
            <person name="Coyne J.A."/>
            <person name="Daub J."/>
            <person name="David R.G."/>
            <person name="Delcher A.L."/>
            <person name="Delehaunty K."/>
            <person name="Do C.B."/>
            <person name="Ebling H."/>
            <person name="Edwards K."/>
            <person name="Eickbush T."/>
            <person name="Evans J.D."/>
            <person name="Filipski A."/>
            <person name="Findeiss S."/>
            <person name="Freyhult E."/>
            <person name="Fulton L."/>
            <person name="Fulton R."/>
            <person name="Garcia A.C."/>
            <person name="Gardiner A."/>
            <person name="Garfield D.A."/>
            <person name="Garvin B.E."/>
            <person name="Gibson G."/>
            <person name="Gilbert D."/>
            <person name="Gnerre S."/>
            <person name="Godfrey J."/>
            <person name="Good R."/>
            <person name="Gotea V."/>
            <person name="Gravely B."/>
            <person name="Greenberg A.J."/>
            <person name="Griffiths-Jones S."/>
            <person name="Gross S."/>
            <person name="Guigo R."/>
            <person name="Gustafson E.A."/>
            <person name="Haerty W."/>
            <person name="Hahn M.W."/>
            <person name="Halligan D.L."/>
            <person name="Halpern A.L."/>
            <person name="Halter G.M."/>
            <person name="Han M.V."/>
            <person name="Heger A."/>
            <person name="Hillier L."/>
            <person name="Hinrichs A.S."/>
            <person name="Holmes I."/>
            <person name="Hoskins R.A."/>
            <person name="Hubisz M.J."/>
            <person name="Hultmark D."/>
            <person name="Huntley M.A."/>
            <person name="Jaffe D.B."/>
            <person name="Jagadeeshan S."/>
            <person name="Jeck W.R."/>
            <person name="Johnson J."/>
            <person name="Jones C.D."/>
            <person name="Jordan W.C."/>
            <person name="Karpen G.H."/>
            <person name="Kataoka E."/>
            <person name="Keightley P.D."/>
            <person name="Kheradpour P."/>
            <person name="Kirkness E.F."/>
            <person name="Koerich L.B."/>
            <person name="Kristiansen K."/>
            <person name="Kudrna D."/>
            <person name="Kulathinal R.J."/>
            <person name="Kumar S."/>
            <person name="Kwok R."/>
            <person name="Lander E."/>
            <person name="Langley C.H."/>
            <person name="Lapoint R."/>
            <person name="Lazzaro B.P."/>
            <person name="Lee S.J."/>
            <person name="Levesque L."/>
            <person name="Li R."/>
            <person name="Lin C.F."/>
            <person name="Lin M.F."/>
            <person name="Lindblad-Toh K."/>
            <person name="Llopart A."/>
            <person name="Long M."/>
            <person name="Low L."/>
            <person name="Lozovsky E."/>
            <person name="Lu J."/>
            <person name="Luo M."/>
            <person name="Machado C.A."/>
            <person name="Makalowski W."/>
            <person name="Marzo M."/>
            <person name="Matsuda M."/>
            <person name="Matzkin L."/>
            <person name="McAllister B."/>
            <person name="McBride C.S."/>
            <person name="McKernan B."/>
            <person name="McKernan K."/>
            <person name="Mendez-Lago M."/>
            <person name="Minx P."/>
            <person name="Mollenhauer M.U."/>
            <person name="Montooth K."/>
            <person name="Mount S.M."/>
            <person name="Mu X."/>
            <person name="Myers E."/>
            <person name="Negre B."/>
            <person name="Newfeld S."/>
            <person name="Nielsen R."/>
            <person name="Noor M.A."/>
            <person name="O'Grady P."/>
            <person name="Pachter L."/>
            <person name="Papaceit M."/>
            <person name="Parisi M.J."/>
            <person name="Parisi M."/>
            <person name="Parts L."/>
            <person name="Pedersen J.S."/>
            <person name="Pesole G."/>
            <person name="Phillippy A.M."/>
            <person name="Ponting C.P."/>
            <person name="Pop M."/>
            <person name="Porcelli D."/>
            <person name="Powell J.R."/>
            <person name="Prohaska S."/>
            <person name="Pruitt K."/>
            <person name="Puig M."/>
            <person name="Quesneville H."/>
            <person name="Ram K.R."/>
            <person name="Rand D."/>
            <person name="Rasmussen M.D."/>
            <person name="Reed L.K."/>
            <person name="Reenan R."/>
            <person name="Reily A."/>
            <person name="Remington K.A."/>
            <person name="Rieger T.T."/>
            <person name="Ritchie M.G."/>
            <person name="Robin C."/>
            <person name="Rogers Y.H."/>
            <person name="Rohde C."/>
            <person name="Rozas J."/>
            <person name="Rubenfield M.J."/>
            <person name="Ruiz A."/>
            <person name="Russo S."/>
            <person name="Salzberg S.L."/>
            <person name="Sanchez-Gracia A."/>
            <person name="Saranga D.J."/>
            <person name="Sato H."/>
            <person name="Schaeffer S.W."/>
            <person name="Schatz M.C."/>
            <person name="Schlenke T."/>
            <person name="Schwartz R."/>
            <person name="Segarra C."/>
            <person name="Singh R.S."/>
            <person name="Sirot L."/>
            <person name="Sirota M."/>
            <person name="Sisneros N.B."/>
            <person name="Smith C.D."/>
            <person name="Smith T.F."/>
            <person name="Spieth J."/>
            <person name="Stage D.E."/>
            <person name="Stark A."/>
            <person name="Stephan W."/>
            <person name="Strausberg R.L."/>
            <person name="Strempel S."/>
            <person name="Sturgill D."/>
            <person name="Sutton G."/>
            <person name="Sutton G.G."/>
            <person name="Tao W."/>
            <person name="Teichmann S."/>
            <person name="Tobari Y.N."/>
            <person name="Tomimura Y."/>
            <person name="Tsolas J.M."/>
            <person name="Valente V.L."/>
            <person name="Venter E."/>
            <person name="Venter J.C."/>
            <person name="Vicario S."/>
            <person name="Vieira F.G."/>
            <person name="Vilella A.J."/>
            <person name="Villasante A."/>
            <person name="Walenz B."/>
            <person name="Wang J."/>
            <person name="Wasserman M."/>
            <person name="Watts T."/>
            <person name="Wilson D."/>
            <person name="Wilson R.K."/>
            <person name="Wing R.A."/>
            <person name="Wolfner M.F."/>
            <person name="Wong A."/>
            <person name="Wong G.K."/>
            <person name="Wu C.I."/>
            <person name="Wu G."/>
            <person name="Yamamoto D."/>
            <person name="Yang H.P."/>
            <person name="Yang S.P."/>
            <person name="Yorke J.A."/>
            <person name="Yoshida K."/>
            <person name="Zdobnov E."/>
            <person name="Zhang P."/>
            <person name="Zhang Y."/>
            <person name="Zimin A.V."/>
            <person name="Baldwin J."/>
            <person name="Abdouelleil A."/>
            <person name="Abdulkadir J."/>
            <person name="Abebe A."/>
            <person name="Abera B."/>
            <person name="Abreu J."/>
            <person name="Acer S.C."/>
            <person name="Aftuck L."/>
            <person name="Alexander A."/>
            <person name="An P."/>
            <person name="Anderson E."/>
            <person name="Anderson S."/>
            <person name="Arachi H."/>
            <person name="Azer M."/>
            <person name="Bachantsang P."/>
            <person name="Barry A."/>
            <person name="Bayul T."/>
            <person name="Berlin A."/>
            <person name="Bessette D."/>
            <person name="Bloom T."/>
            <person name="Blye J."/>
            <person name="Boguslavskiy L."/>
            <person name="Bonnet C."/>
            <person name="Boukhgalter B."/>
            <person name="Bourzgui I."/>
            <person name="Brown A."/>
            <person name="Cahill P."/>
            <person name="Channer S."/>
            <person name="Cheshatsang Y."/>
            <person name="Chuda L."/>
            <person name="Citroen M."/>
            <person name="Collymore A."/>
            <person name="Cooke P."/>
            <person name="Costello M."/>
            <person name="D'Aco K."/>
            <person name="Daza R."/>
            <person name="De Haan G."/>
            <person name="DeGray S."/>
            <person name="DeMaso C."/>
            <person name="Dhargay N."/>
            <person name="Dooley K."/>
            <person name="Dooley E."/>
            <person name="Doricent M."/>
            <person name="Dorje P."/>
            <person name="Dorjee K."/>
            <person name="Dupes A."/>
            <person name="Elong R."/>
            <person name="Falk J."/>
            <person name="Farina A."/>
            <person name="Faro S."/>
            <person name="Ferguson D."/>
            <person name="Fisher S."/>
            <person name="Foley C.D."/>
            <person name="Franke A."/>
            <person name="Friedrich D."/>
            <person name="Gadbois L."/>
            <person name="Gearin G."/>
            <person name="Gearin C.R."/>
            <person name="Giannoukos G."/>
            <person name="Goode T."/>
            <person name="Graham J."/>
            <person name="Grandbois E."/>
            <person name="Grewal S."/>
            <person name="Gyaltsen K."/>
            <person name="Hafez N."/>
            <person name="Hagos B."/>
            <person name="Hall J."/>
            <person name="Henson C."/>
            <person name="Hollinger A."/>
            <person name="Honan T."/>
            <person name="Huard M.D."/>
            <person name="Hughes L."/>
            <person name="Hurhula B."/>
            <person name="Husby M.E."/>
            <person name="Kamat A."/>
            <person name="Kanga B."/>
            <person name="Kashin S."/>
            <person name="Khazanovich D."/>
            <person name="Kisner P."/>
            <person name="Lance K."/>
            <person name="Lara M."/>
            <person name="Lee W."/>
            <person name="Lennon N."/>
            <person name="Letendre F."/>
            <person name="LeVine R."/>
            <person name="Lipovsky A."/>
            <person name="Liu X."/>
            <person name="Liu J."/>
            <person name="Liu S."/>
            <person name="Lokyitsang T."/>
            <person name="Lokyitsang Y."/>
            <person name="Lubonja R."/>
            <person name="Lui A."/>
            <person name="MacDonald P."/>
            <person name="Magnisalis V."/>
            <person name="Maru K."/>
            <person name="Matthews C."/>
            <person name="McCusker W."/>
            <person name="McDonough S."/>
            <person name="Mehta T."/>
            <person name="Meldrim J."/>
            <person name="Meneus L."/>
            <person name="Mihai O."/>
            <person name="Mihalev A."/>
            <person name="Mihova T."/>
            <person name="Mittelman R."/>
            <person name="Mlenga V."/>
            <person name="Montmayeur A."/>
            <person name="Mulrain L."/>
            <person name="Navidi A."/>
            <person name="Naylor J."/>
            <person name="Negash T."/>
            <person name="Nguyen T."/>
            <person name="Nguyen N."/>
            <person name="Nicol R."/>
            <person name="Norbu C."/>
            <person name="Norbu N."/>
            <person name="Novod N."/>
            <person name="O'Neill B."/>
            <person name="Osman S."/>
            <person name="Markiewicz E."/>
            <person name="Oyono O.L."/>
            <person name="Patti C."/>
            <person name="Phunkhang P."/>
            <person name="Pierre F."/>
            <person name="Priest M."/>
            <person name="Raghuraman S."/>
            <person name="Rege F."/>
            <person name="Reyes R."/>
            <person name="Rise C."/>
            <person name="Rogov P."/>
            <person name="Ross K."/>
            <person name="Ryan E."/>
            <person name="Settipalli S."/>
            <person name="Shea T."/>
            <person name="Sherpa N."/>
            <person name="Shi L."/>
            <person name="Shih D."/>
            <person name="Sparrow T."/>
            <person name="Spaulding J."/>
            <person name="Stalker J."/>
            <person name="Stange-Thomann N."/>
            <person name="Stavropoulos S."/>
            <person name="Stone C."/>
            <person name="Strader C."/>
            <person name="Tesfaye S."/>
            <person name="Thomson T."/>
            <person name="Thoulutsang Y."/>
            <person name="Thoulutsang D."/>
            <person name="Topham K."/>
            <person name="Topping I."/>
            <person name="Tsamla T."/>
            <person name="Vassiliev H."/>
            <person name="Vo A."/>
            <person name="Wangchuk T."/>
            <person name="Wangdi T."/>
            <person name="Weiand M."/>
            <person name="Wilkinson J."/>
            <person name="Wilson A."/>
            <person name="Yadav S."/>
            <person name="Young G."/>
            <person name="Yu Q."/>
            <person name="Zembek L."/>
            <person name="Zhong D."/>
            <person name="Zimmer A."/>
            <person name="Zwirko Z."/>
            <person name="Jaffe D.B."/>
            <person name="Alvarez P."/>
            <person name="Brockman W."/>
            <person name="Butler J."/>
            <person name="Chin C."/>
            <person name="Gnerre S."/>
            <person name="Grabherr M."/>
            <person name="Kleber M."/>
            <person name="Mauceli E."/>
            <person name="MacCallum I."/>
        </authorList>
    </citation>
    <scope>NUCLEOTIDE SEQUENCE [LARGE SCALE GENOMIC DNA]</scope>
    <source>
        <strain evidence="11">Tucson 15287-2541.00</strain>
    </source>
</reference>
<dbReference type="FunCoup" id="B4J439">
    <property type="interactions" value="99"/>
</dbReference>
<keyword evidence="7" id="KW-0472">Membrane</keyword>
<name>B4J439_DROGR</name>
<evidence type="ECO:0000259" key="9">
    <source>
        <dbReference type="PROSITE" id="PS51837"/>
    </source>
</evidence>
<evidence type="ECO:0000313" key="10">
    <source>
        <dbReference type="EMBL" id="EDW02645.1"/>
    </source>
</evidence>
<keyword evidence="11" id="KW-1185">Reference proteome</keyword>
<dbReference type="InParanoid" id="B4J439"/>
<sequence length="137" mass="14873">MNKNRQQSAGGVGAARSYQYAAEPQAQAREPPMPQPPSYEQATHFDVPATAQVVIIQQQPPPAVGPDPSFISCPHCHVQKLTRVEYAPSVRTHCMAALLCIVGLWCFACLPYCATSCMNANHFCGNCNKFVGVYSSD</sequence>
<feature type="region of interest" description="Disordered" evidence="8">
    <location>
        <begin position="22"/>
        <end position="41"/>
    </location>
</feature>
<dbReference type="STRING" id="7222.B4J439"/>
<dbReference type="PhylomeDB" id="B4J439"/>
<feature type="domain" description="LITAF" evidence="9">
    <location>
        <begin position="51"/>
        <end position="136"/>
    </location>
</feature>
<evidence type="ECO:0000256" key="6">
    <source>
        <dbReference type="ARBA" id="ARBA00022833"/>
    </source>
</evidence>
<keyword evidence="5" id="KW-0479">Metal-binding</keyword>
<comment type="subcellular location">
    <subcellularLocation>
        <location evidence="2">Endosome membrane</location>
        <topology evidence="2">Peripheral membrane protein</topology>
    </subcellularLocation>
    <subcellularLocation>
        <location evidence="1">Late endosome membrane</location>
    </subcellularLocation>
    <subcellularLocation>
        <location evidence="3">Lysosome membrane</location>
        <topology evidence="3">Peripheral membrane protein</topology>
        <orientation evidence="3">Cytoplasmic side</orientation>
    </subcellularLocation>
</comment>
<keyword evidence="6" id="KW-0862">Zinc</keyword>
<evidence type="ECO:0000256" key="7">
    <source>
        <dbReference type="ARBA" id="ARBA00023136"/>
    </source>
</evidence>
<dbReference type="EMBL" id="CH916367">
    <property type="protein sequence ID" value="EDW02645.1"/>
    <property type="molecule type" value="Genomic_DNA"/>
</dbReference>
<dbReference type="Pfam" id="PF10601">
    <property type="entry name" value="zf-LITAF-like"/>
    <property type="match status" value="1"/>
</dbReference>
<dbReference type="InterPro" id="IPR037519">
    <property type="entry name" value="LITAF_fam"/>
</dbReference>